<protein>
    <recommendedName>
        <fullName evidence="3">Glycine cleavage system H protein</fullName>
    </recommendedName>
</protein>
<accession>A0A243RNZ3</accession>
<dbReference type="PANTHER" id="PTHR11715">
    <property type="entry name" value="GLYCINE CLEAVAGE SYSTEM H PROTEIN"/>
    <property type="match status" value="1"/>
</dbReference>
<evidence type="ECO:0000256" key="3">
    <source>
        <dbReference type="HAMAP-Rule" id="MF_00272"/>
    </source>
</evidence>
<gene>
    <name evidence="3" type="primary">gcvH</name>
    <name evidence="6" type="ORF">CA984_14345</name>
</gene>
<comment type="subunit">
    <text evidence="3">The glycine cleavage system is composed of four proteins: P, T, L and H.</text>
</comment>
<name>A0A243RNZ3_9ACTN</name>
<dbReference type="Proteomes" id="UP000194761">
    <property type="component" value="Unassembled WGS sequence"/>
</dbReference>
<evidence type="ECO:0000313" key="7">
    <source>
        <dbReference type="Proteomes" id="UP000194761"/>
    </source>
</evidence>
<evidence type="ECO:0000259" key="5">
    <source>
        <dbReference type="PROSITE" id="PS50968"/>
    </source>
</evidence>
<dbReference type="GO" id="GO:0005960">
    <property type="term" value="C:glycine cleavage complex"/>
    <property type="evidence" value="ECO:0007669"/>
    <property type="project" value="InterPro"/>
</dbReference>
<dbReference type="InterPro" id="IPR002930">
    <property type="entry name" value="GCV_H"/>
</dbReference>
<dbReference type="NCBIfam" id="TIGR00527">
    <property type="entry name" value="gcvH"/>
    <property type="match status" value="1"/>
</dbReference>
<feature type="modified residue" description="N6-lipoyllysine" evidence="3 4">
    <location>
        <position position="66"/>
    </location>
</feature>
<dbReference type="GO" id="GO:0009249">
    <property type="term" value="P:protein lipoylation"/>
    <property type="evidence" value="ECO:0007669"/>
    <property type="project" value="TreeGrafter"/>
</dbReference>
<dbReference type="InterPro" id="IPR000089">
    <property type="entry name" value="Biotin_lipoyl"/>
</dbReference>
<dbReference type="RefSeq" id="WP_031158983.1">
    <property type="nucleotide sequence ID" value="NZ_NGFP01000054.1"/>
</dbReference>
<evidence type="ECO:0000256" key="2">
    <source>
        <dbReference type="ARBA" id="ARBA00022823"/>
    </source>
</evidence>
<proteinExistence type="inferred from homology"/>
<dbReference type="PROSITE" id="PS50968">
    <property type="entry name" value="BIOTINYL_LIPOYL"/>
    <property type="match status" value="1"/>
</dbReference>
<dbReference type="InterPro" id="IPR033753">
    <property type="entry name" value="GCV_H/Fam206"/>
</dbReference>
<dbReference type="SUPFAM" id="SSF51230">
    <property type="entry name" value="Single hybrid motif"/>
    <property type="match status" value="1"/>
</dbReference>
<comment type="cofactor">
    <cofactor evidence="3">
        <name>(R)-lipoate</name>
        <dbReference type="ChEBI" id="CHEBI:83088"/>
    </cofactor>
    <text evidence="3">Binds 1 lipoyl cofactor covalently.</text>
</comment>
<dbReference type="InterPro" id="IPR003016">
    <property type="entry name" value="2-oxoA_DH_lipoyl-BS"/>
</dbReference>
<dbReference type="PROSITE" id="PS00189">
    <property type="entry name" value="LIPOYL"/>
    <property type="match status" value="1"/>
</dbReference>
<reference evidence="6 7" key="1">
    <citation type="submission" date="2017-05" db="EMBL/GenBank/DDBJ databases">
        <title>Biotechnological potential of actinobacteria isolated from South African environments.</title>
        <authorList>
            <person name="Le Roes-Hill M."/>
            <person name="Prins A."/>
            <person name="Durrell K.A."/>
        </authorList>
    </citation>
    <scope>NUCLEOTIDE SEQUENCE [LARGE SCALE GENOMIC DNA]</scope>
    <source>
        <strain evidence="6">M26</strain>
    </source>
</reference>
<keyword evidence="2 3" id="KW-0450">Lipoyl</keyword>
<dbReference type="CDD" id="cd06848">
    <property type="entry name" value="GCS_H"/>
    <property type="match status" value="1"/>
</dbReference>
<dbReference type="GO" id="GO:0019464">
    <property type="term" value="P:glycine decarboxylation via glycine cleavage system"/>
    <property type="evidence" value="ECO:0007669"/>
    <property type="project" value="UniProtKB-UniRule"/>
</dbReference>
<dbReference type="HAMAP" id="MF_00272">
    <property type="entry name" value="GcvH"/>
    <property type="match status" value="1"/>
</dbReference>
<sequence length="129" mass="13580">MSSIPDDLHYTKEHEWISGIDDGLTLTVGITAYAAEALGDVVYVQVPEVGTAVSPGDAVGEVESTKSVSDIFAPVGGEIVEVNQAVVDDPSLVNSDSYGEGWLFRVRLEGDADDLLSAEEYTALTSGES</sequence>
<dbReference type="InterPro" id="IPR011053">
    <property type="entry name" value="Single_hybrid_motif"/>
</dbReference>
<dbReference type="Pfam" id="PF01597">
    <property type="entry name" value="GCV_H"/>
    <property type="match status" value="1"/>
</dbReference>
<feature type="domain" description="Lipoyl-binding" evidence="5">
    <location>
        <begin position="25"/>
        <end position="107"/>
    </location>
</feature>
<dbReference type="AlphaFoldDB" id="A0A243RNZ3"/>
<comment type="function">
    <text evidence="3">The glycine cleavage system catalyzes the degradation of glycine. The H protein shuttles the methylamine group of glycine from the P protein to the T protein.</text>
</comment>
<evidence type="ECO:0000256" key="4">
    <source>
        <dbReference type="PIRSR" id="PIRSR617453-50"/>
    </source>
</evidence>
<dbReference type="GO" id="GO:0005829">
    <property type="term" value="C:cytosol"/>
    <property type="evidence" value="ECO:0007669"/>
    <property type="project" value="TreeGrafter"/>
</dbReference>
<comment type="caution">
    <text evidence="6">The sequence shown here is derived from an EMBL/GenBank/DDBJ whole genome shotgun (WGS) entry which is preliminary data.</text>
</comment>
<evidence type="ECO:0000313" key="6">
    <source>
        <dbReference type="EMBL" id="OUC96652.1"/>
    </source>
</evidence>
<comment type="similarity">
    <text evidence="1 3">Belongs to the GcvH family.</text>
</comment>
<keyword evidence="7" id="KW-1185">Reference proteome</keyword>
<organism evidence="6 7">
    <name type="scientific">Streptosporangium minutum</name>
    <dbReference type="NCBI Taxonomy" id="569862"/>
    <lineage>
        <taxon>Bacteria</taxon>
        <taxon>Bacillati</taxon>
        <taxon>Actinomycetota</taxon>
        <taxon>Actinomycetes</taxon>
        <taxon>Streptosporangiales</taxon>
        <taxon>Streptosporangiaceae</taxon>
        <taxon>Streptosporangium</taxon>
    </lineage>
</organism>
<dbReference type="InterPro" id="IPR017453">
    <property type="entry name" value="GCV_H_sub"/>
</dbReference>
<dbReference type="EMBL" id="NGFP01000054">
    <property type="protein sequence ID" value="OUC96652.1"/>
    <property type="molecule type" value="Genomic_DNA"/>
</dbReference>
<dbReference type="Gene3D" id="2.40.50.100">
    <property type="match status" value="1"/>
</dbReference>
<evidence type="ECO:0000256" key="1">
    <source>
        <dbReference type="ARBA" id="ARBA00009249"/>
    </source>
</evidence>
<dbReference type="NCBIfam" id="NF002270">
    <property type="entry name" value="PRK01202.1"/>
    <property type="match status" value="1"/>
</dbReference>
<dbReference type="PANTHER" id="PTHR11715:SF3">
    <property type="entry name" value="GLYCINE CLEAVAGE SYSTEM H PROTEIN-RELATED"/>
    <property type="match status" value="1"/>
</dbReference>